<dbReference type="PANTHER" id="PTHR37166:SF1">
    <property type="entry name" value="PROTEIN FLAG"/>
    <property type="match status" value="1"/>
</dbReference>
<dbReference type="Pfam" id="PF03646">
    <property type="entry name" value="FlaG"/>
    <property type="match status" value="1"/>
</dbReference>
<evidence type="ECO:0000313" key="3">
    <source>
        <dbReference type="Proteomes" id="UP001168540"/>
    </source>
</evidence>
<dbReference type="SUPFAM" id="SSF160214">
    <property type="entry name" value="FlaG-like"/>
    <property type="match status" value="1"/>
</dbReference>
<protein>
    <submittedName>
        <fullName evidence="2">Flagellar protein FlaG</fullName>
    </submittedName>
</protein>
<reference evidence="2" key="1">
    <citation type="submission" date="2023-06" db="EMBL/GenBank/DDBJ databases">
        <authorList>
            <person name="Zhang S."/>
        </authorList>
    </citation>
    <scope>NUCLEOTIDE SEQUENCE</scope>
    <source>
        <strain evidence="2">SG2303</strain>
    </source>
</reference>
<accession>A0ABT7XPX7</accession>
<evidence type="ECO:0000256" key="1">
    <source>
        <dbReference type="SAM" id="MobiDB-lite"/>
    </source>
</evidence>
<proteinExistence type="predicted"/>
<dbReference type="Proteomes" id="UP001168540">
    <property type="component" value="Unassembled WGS sequence"/>
</dbReference>
<gene>
    <name evidence="2" type="ORF">QU481_13160</name>
</gene>
<organism evidence="2 3">
    <name type="scientific">Crenobacter oryzisoli</name>
    <dbReference type="NCBI Taxonomy" id="3056844"/>
    <lineage>
        <taxon>Bacteria</taxon>
        <taxon>Pseudomonadati</taxon>
        <taxon>Pseudomonadota</taxon>
        <taxon>Betaproteobacteria</taxon>
        <taxon>Neisseriales</taxon>
        <taxon>Neisseriaceae</taxon>
        <taxon>Crenobacter</taxon>
    </lineage>
</organism>
<dbReference type="RefSeq" id="WP_289830478.1">
    <property type="nucleotide sequence ID" value="NZ_JAUEDK010000022.1"/>
</dbReference>
<dbReference type="InterPro" id="IPR035924">
    <property type="entry name" value="FlaG-like_sf"/>
</dbReference>
<keyword evidence="3" id="KW-1185">Reference proteome</keyword>
<dbReference type="InterPro" id="IPR005186">
    <property type="entry name" value="FlaG"/>
</dbReference>
<dbReference type="PANTHER" id="PTHR37166">
    <property type="entry name" value="PROTEIN FLAG"/>
    <property type="match status" value="1"/>
</dbReference>
<keyword evidence="2" id="KW-0282">Flagellum</keyword>
<dbReference type="EMBL" id="JAUEDK010000022">
    <property type="protein sequence ID" value="MDN0075836.1"/>
    <property type="molecule type" value="Genomic_DNA"/>
</dbReference>
<comment type="caution">
    <text evidence="2">The sequence shown here is derived from an EMBL/GenBank/DDBJ whole genome shotgun (WGS) entry which is preliminary data.</text>
</comment>
<feature type="region of interest" description="Disordered" evidence="1">
    <location>
        <begin position="22"/>
        <end position="42"/>
    </location>
</feature>
<sequence length="139" mass="15110">MQTNFLPLVNPAAQPVAVRSPEQLPQFAGNQAPSASPETGTAVPVVNARDNGLAADLASQQRRQPDEKALNDSLKKLNDHVSLINSDLEFTTDKETDTPVVRVVDRGTKEVIRQIPSEEAVRLAQALEHLQGLLIRDKA</sequence>
<feature type="compositionally biased region" description="Polar residues" evidence="1">
    <location>
        <begin position="28"/>
        <end position="39"/>
    </location>
</feature>
<keyword evidence="2" id="KW-0969">Cilium</keyword>
<evidence type="ECO:0000313" key="2">
    <source>
        <dbReference type="EMBL" id="MDN0075836.1"/>
    </source>
</evidence>
<dbReference type="Gene3D" id="3.30.160.170">
    <property type="entry name" value="FlaG-like"/>
    <property type="match status" value="1"/>
</dbReference>
<keyword evidence="2" id="KW-0966">Cell projection</keyword>
<name>A0ABT7XPX7_9NEIS</name>